<evidence type="ECO:0000313" key="2">
    <source>
        <dbReference type="Proteomes" id="UP000594014"/>
    </source>
</evidence>
<protein>
    <submittedName>
        <fullName evidence="1">LysM peptidoglycan-binding domain-containing protein</fullName>
    </submittedName>
</protein>
<proteinExistence type="predicted"/>
<gene>
    <name evidence="1" type="ORF">FRZ06_14065</name>
</gene>
<sequence length="2478" mass="256895">MKQISDSALCWTRFFRIRNGGNGMSKRKPIQKLIAMMLSVIMVVGMTPVSALAESGTLPVGASGEIIVFGALDADIVAQSVPLGTSESKLKLPDTLTATLALAALEEEPVLDSGEADTKPDSADAVSGSAIDVEETEEAEIGDSEGDEIASPSDTEITKDSFETEPTEKTVDSAKEITVPMPVTWNSSPEYDGEAAGTYIFTPDLPEGLTLASGVEVPAITVTVGAVAIIGTVTAFDELCDNVRWQNTSAPEFPETVSGTVEDETADIPVTWEADHDYDAESPDKGLYVFTAVLGDGYRAADDVEYPRITVYIPQSAGRMMARMADSPLEITTAAQLAEIATLVNARENGLELFLFNNAGARVSLKLMNDIDLSAYTKGEGWVPIGTETTQFKGSFDGGGKTITNLTIDRTDSEDQGLFGVIGAGGTVKNLGVVNTEIEGGDYVGGVAGTVYGGASVQYCYSTGSVSGIDSVGGVAGYVKGSVENCYSTGSVSGIGSVGGVVGSAVGGSTVENCYSTGAVSGTGDFVSGVAGTVYGIVKNCAALNPSVSGTGGLGRVAGYVDGGPLSGNIAFSGMKVTKNGSAKSLVEGTDQEDGEPKTAAAISAAGFFEALFGNDTAWTYEKGKLPGFGAAVDMPLHLLDDTSPFSGGDGLSSDTAYQITTPTQLAKLAELVNAGNASYNAAHYKLMNDLDLSAYGKDYDDGKGWTSIGNTYTQPFKGVFDGNGKTITELYINQSGQSHVGLFGSISRGTAKNLALQNVSIKGRQSVGGVTGSVYEGGMVQGCFVSGIMSGADYIGGVVGFVYGSTAQNCYSAVSLTSTSSNGSGGVIGRINFGTVKNCYSIGSVDGVDDNGGIGGVVGVVYSSTLQNCAALNPSVSGTSSSVHRVAKLFDGSTLSGNIAFIGMTVNGSTVSDGTLTDHNGAPKTAEDINAASFWTTASGFTADWNTTVWEIAPGKLPILKGIAGQNASMPEHLLPAGASVFEGAGTSEGDPYLIKTAADLAKLAQLVNEGTSPYADPGRYYRLEKDLDLSSYASGEGWMPIGASAKQFKGIFDGNNKTITGLTINRPAADNIGLFGYLYIDSKVQNIRIIDASVIGKARVGGVAGYAWGATVENCAVVGSISGADNVGGTVGRISSGTVQNCYSTGSVTGSGDYVGGIMGYLEHNATTVRRCYSGSSVSGRFNVGGIVGEVGVATVQDCYSTGNIKGVLYVGGVAGEVSSGSVQNCYSTGSVLGTDSEGYIGGVAGVLSSGTVKNCVALNPSINAGAYNFGRVVGKNTSGSLLNNYAFSRIPGTWANKGLSAKDGADMTSQTLFGGDFWANPTYWADAAWDGDIWQFTENKLPTLKGVGGPQHGDGGLYLTARDIQYATVGATDGLTYNGSKQIPTLTVTFDGETLTKNTDYTVAVADESASDGTNAGTVTLTITGIGSFYGTRNITYTIAKKTITIMPYPGQSKKHGEIDPILTFANGAGLTPGAFTGKLSRAAGENVGTYAISLGNLSAGGNYELSLAPVTVNFTIEQAKVSEITTTVDNANKTAYEMRTATTAQAVVDAAGLPSSVNVSTDGGTAVLPITWSTVSAYNAKTAIYVVVGTLTGNSNIEPNGVTASLTVTVTPVTAVTPTFSDTLVVISSDSSATAAELGSAILPASGSIMVEGQSVAYTVDWNGGEALDRTAVGTEQTFTGTISYITPPAWLTLPDSSTVSRKVSVTAKQAVIIGGITTANKAYDGASYAPSGTATVTGGSVPVNQLEWLYESTDSAGYRNSTAPTNAGAYKLTISVPESNPDYAGSEIFNFTIAKREITLVTDNKTVTKGGSLPELTYTVGNLAPGETKADALSTQPVLACPTFDGNTVGSYPITLTGGTATGNYTITTRTNGTLTVAEQTYTVTFNLNGGSRTGGGELSQTIAEGGAATAPTVYRSGYTLTGWDKSFDNVTADLTVTASWSYNGGGGGGSSSDSSPIIITPPAADKPNSPTQGEIKVPGTVDKKGNITVNITDKTVTDAFNKALAEAKKNGTEQNGITVVLRVDTGNNTDSNVTVNLPKAVQDTIIAKKIVSIIIVVDNPDIRVGIDLAAVQEINKQAKSDVNITATRMDSGKLIGDAKKAIGNRPVFDLKVNYGNGKAVSSFGAGSVSVTIPYTLGANEKAGNVQAVYVDSKGKVHWLVNSVYDSVEQVLRFSTNHFSTYGIGYKQTNTAFKDIAGHWAKGDIEFVASRGLFSGTSETKFSPNTAMTRGMFVTALGRLANADVSGYAKSSFSDVKGDAYYMGYIEWASKNSIVSGIGNGKFAPDQSITREQMAVIMSNYAKAIGYTLPKVHVENTFADNSKISTYAKEAVKQMQMAGVISGKNGNLFDPQGTATRAEVSAVLRRFVELAISSDTAQGWTMNDSGKWMYFKDGKPLTGKQDIDGATYTFDQYGVTADVPKNLRYTTYTVQKGDSFWSISRKLNCTMAELERLNNKSRFALIHPGDVLRVPEK</sequence>
<organism evidence="1 2">
    <name type="scientific">Anoxybacterium hadale</name>
    <dbReference type="NCBI Taxonomy" id="3408580"/>
    <lineage>
        <taxon>Bacteria</taxon>
        <taxon>Bacillati</taxon>
        <taxon>Bacillota</taxon>
        <taxon>Clostridia</taxon>
        <taxon>Peptostreptococcales</taxon>
        <taxon>Anaerovoracaceae</taxon>
        <taxon>Anoxybacterium</taxon>
    </lineage>
</organism>
<keyword evidence="2" id="KW-1185">Reference proteome</keyword>
<dbReference type="Proteomes" id="UP000594014">
    <property type="component" value="Chromosome"/>
</dbReference>
<dbReference type="EMBL" id="CP042469">
    <property type="protein sequence ID" value="QOX64387.1"/>
    <property type="molecule type" value="Genomic_DNA"/>
</dbReference>
<reference evidence="1" key="1">
    <citation type="submission" date="2019-08" db="EMBL/GenBank/DDBJ databases">
        <title>Genome sequence of Clostridiales bacterium MT110.</title>
        <authorList>
            <person name="Cao J."/>
        </authorList>
    </citation>
    <scope>NUCLEOTIDE SEQUENCE</scope>
    <source>
        <strain evidence="1">MT110</strain>
    </source>
</reference>
<name>A0ACD1ACV5_9FIRM</name>
<evidence type="ECO:0000313" key="1">
    <source>
        <dbReference type="EMBL" id="QOX64387.1"/>
    </source>
</evidence>
<accession>A0ACD1ACV5</accession>